<dbReference type="PANTHER" id="PTHR34180">
    <property type="entry name" value="PEPTIDASE C45"/>
    <property type="match status" value="1"/>
</dbReference>
<evidence type="ECO:0000313" key="2">
    <source>
        <dbReference type="EMBL" id="KAJ6038583.1"/>
    </source>
</evidence>
<protein>
    <recommendedName>
        <fullName evidence="1">Peptidase C45 hydrolase domain-containing protein</fullName>
    </recommendedName>
</protein>
<dbReference type="Pfam" id="PF03417">
    <property type="entry name" value="AAT"/>
    <property type="match status" value="1"/>
</dbReference>
<dbReference type="NCBIfam" id="NF040521">
    <property type="entry name" value="C45_proenzyme"/>
    <property type="match status" value="1"/>
</dbReference>
<dbReference type="InterPro" id="IPR047801">
    <property type="entry name" value="Peptidase_C45"/>
</dbReference>
<dbReference type="EMBL" id="JAQJZL010000009">
    <property type="protein sequence ID" value="KAJ6038583.1"/>
    <property type="molecule type" value="Genomic_DNA"/>
</dbReference>
<dbReference type="Gene3D" id="1.10.10.2120">
    <property type="match status" value="1"/>
</dbReference>
<gene>
    <name evidence="2" type="ORF">N7460_008354</name>
</gene>
<reference evidence="2" key="2">
    <citation type="submission" date="2023-01" db="EMBL/GenBank/DDBJ databases">
        <authorList>
            <person name="Petersen C."/>
        </authorList>
    </citation>
    <scope>NUCLEOTIDE SEQUENCE</scope>
    <source>
        <strain evidence="2">IBT 15450</strain>
    </source>
</reference>
<dbReference type="InterPro" id="IPR005079">
    <property type="entry name" value="Peptidase_C45_hydrolase"/>
</dbReference>
<dbReference type="InterPro" id="IPR047794">
    <property type="entry name" value="C45_proenzyme-like"/>
</dbReference>
<organism evidence="2 3">
    <name type="scientific">Penicillium canescens</name>
    <dbReference type="NCBI Taxonomy" id="5083"/>
    <lineage>
        <taxon>Eukaryota</taxon>
        <taxon>Fungi</taxon>
        <taxon>Dikarya</taxon>
        <taxon>Ascomycota</taxon>
        <taxon>Pezizomycotina</taxon>
        <taxon>Eurotiomycetes</taxon>
        <taxon>Eurotiomycetidae</taxon>
        <taxon>Eurotiales</taxon>
        <taxon>Aspergillaceae</taxon>
        <taxon>Penicillium</taxon>
    </lineage>
</organism>
<dbReference type="Gene3D" id="3.60.60.10">
    <property type="entry name" value="Penicillin V Acylase, Chain A"/>
    <property type="match status" value="1"/>
</dbReference>
<feature type="domain" description="Peptidase C45 hydrolase" evidence="1">
    <location>
        <begin position="144"/>
        <end position="363"/>
    </location>
</feature>
<proteinExistence type="predicted"/>
<evidence type="ECO:0000313" key="3">
    <source>
        <dbReference type="Proteomes" id="UP001219568"/>
    </source>
</evidence>
<reference evidence="2" key="1">
    <citation type="journal article" date="2023" name="IMA Fungus">
        <title>Comparative genomic study of the Penicillium genus elucidates a diverse pangenome and 15 lateral gene transfer events.</title>
        <authorList>
            <person name="Petersen C."/>
            <person name="Sorensen T."/>
            <person name="Nielsen M.R."/>
            <person name="Sondergaard T.E."/>
            <person name="Sorensen J.L."/>
            <person name="Fitzpatrick D.A."/>
            <person name="Frisvad J.C."/>
            <person name="Nielsen K.L."/>
        </authorList>
    </citation>
    <scope>NUCLEOTIDE SEQUENCE</scope>
    <source>
        <strain evidence="2">IBT 15450</strain>
    </source>
</reference>
<evidence type="ECO:0000259" key="1">
    <source>
        <dbReference type="Pfam" id="PF03417"/>
    </source>
</evidence>
<name>A0AAD6N7Q8_PENCN</name>
<dbReference type="Proteomes" id="UP001219568">
    <property type="component" value="Unassembled WGS sequence"/>
</dbReference>
<sequence>MPSLETPVIEVPGPSCYQHIVVEGTPYERGLSHGIQVSEKVRANIEYYKLPGKLPHWSISSKIIETVYFPAFQKFYPAGLEEIRGIADGAGVKVEDVIMLNARYDLGRCMYRLQEGGNIPQELDGHDECTSGFFPPKAVASGHALAVHNWDMSSHLYKQDLIIYLEVHPEPSEDRPSMFILTEAGQLIRSGMNSAGMSVTANSLLSSEDYVPVSHIDQDGVYHEVKSPKPVLPLSVARRLFLDYSNYADGLVAVNAFPRHVSGNLHVSTADGFAMAMEVAPSRIYKFYGNIDDHYLVHSNHFLSPEFLSRDHVFDRYPGGSSWFRCLQAEKGVRADCAVGRLTSEKIRAAFSDHMAYPESLCNHPNLNQKNTPSAVLTGYTSKQNMTVAFVVYNLSERIVTVCKGPPCQGVLQKFKLQQKSQPKV</sequence>
<accession>A0AAD6N7Q8</accession>
<comment type="caution">
    <text evidence="2">The sequence shown here is derived from an EMBL/GenBank/DDBJ whole genome shotgun (WGS) entry which is preliminary data.</text>
</comment>
<keyword evidence="3" id="KW-1185">Reference proteome</keyword>
<dbReference type="PANTHER" id="PTHR34180:SF1">
    <property type="entry name" value="BETA-ALANYL-DOPAMINE_CARCININE HYDROLASE"/>
    <property type="match status" value="1"/>
</dbReference>
<dbReference type="AlphaFoldDB" id="A0AAD6N7Q8"/>